<proteinExistence type="predicted"/>
<dbReference type="Proteomes" id="UP000183832">
    <property type="component" value="Unassembled WGS sequence"/>
</dbReference>
<sequence length="67" mass="8021">MWMKSVKEKGMKTITHIACQHQSHQQLKQIEKLKLRRHRNIHTFIHTYVHAQCSKTQIFYTACLNST</sequence>
<dbReference type="AlphaFoldDB" id="A0A1J1I8J7"/>
<keyword evidence="2" id="KW-1185">Reference proteome</keyword>
<name>A0A1J1I8J7_9DIPT</name>
<gene>
    <name evidence="1" type="ORF">CLUMA_CG009479</name>
</gene>
<protein>
    <submittedName>
        <fullName evidence="1">CLUMA_CG009479, isoform A</fullName>
    </submittedName>
</protein>
<evidence type="ECO:0000313" key="2">
    <source>
        <dbReference type="Proteomes" id="UP000183832"/>
    </source>
</evidence>
<evidence type="ECO:0000313" key="1">
    <source>
        <dbReference type="EMBL" id="CRK96042.1"/>
    </source>
</evidence>
<accession>A0A1J1I8J7</accession>
<reference evidence="1 2" key="1">
    <citation type="submission" date="2015-04" db="EMBL/GenBank/DDBJ databases">
        <authorList>
            <person name="Syromyatnikov M.Y."/>
            <person name="Popov V.N."/>
        </authorList>
    </citation>
    <scope>NUCLEOTIDE SEQUENCE [LARGE SCALE GENOMIC DNA]</scope>
</reference>
<dbReference type="EMBL" id="CVRI01000043">
    <property type="protein sequence ID" value="CRK96042.1"/>
    <property type="molecule type" value="Genomic_DNA"/>
</dbReference>
<organism evidence="1 2">
    <name type="scientific">Clunio marinus</name>
    <dbReference type="NCBI Taxonomy" id="568069"/>
    <lineage>
        <taxon>Eukaryota</taxon>
        <taxon>Metazoa</taxon>
        <taxon>Ecdysozoa</taxon>
        <taxon>Arthropoda</taxon>
        <taxon>Hexapoda</taxon>
        <taxon>Insecta</taxon>
        <taxon>Pterygota</taxon>
        <taxon>Neoptera</taxon>
        <taxon>Endopterygota</taxon>
        <taxon>Diptera</taxon>
        <taxon>Nematocera</taxon>
        <taxon>Chironomoidea</taxon>
        <taxon>Chironomidae</taxon>
        <taxon>Clunio</taxon>
    </lineage>
</organism>